<keyword evidence="2" id="KW-0472">Membrane</keyword>
<sequence length="230" mass="26293">IEHIILTEGRNRRRSYLIICAGLILSAVGLLTGIILQLFTKTSSLYINLIEIASFLGAILVLLIIILLVQLIPCKSNKRRQDLLFENVVHTPVDSTPPAKLERSYALYKGRESPVPSITTNRLSQRNQPAKNSDYRSADLNSKRTNAAPNNPPYYIQPDNNTQKQKYQRLLQDVSHYRVNEKVYALNSINEYELATIIHADVMGNYDVQMEDGRMEYRQPHTLRKALPFI</sequence>
<dbReference type="Proteomes" id="UP000681722">
    <property type="component" value="Unassembled WGS sequence"/>
</dbReference>
<name>A0A814GQC9_9BILA</name>
<comment type="caution">
    <text evidence="3">The sequence shown here is derived from an EMBL/GenBank/DDBJ whole genome shotgun (WGS) entry which is preliminary data.</text>
</comment>
<dbReference type="AlphaFoldDB" id="A0A814GQC9"/>
<evidence type="ECO:0000256" key="2">
    <source>
        <dbReference type="SAM" id="Phobius"/>
    </source>
</evidence>
<feature type="non-terminal residue" evidence="3">
    <location>
        <position position="1"/>
    </location>
</feature>
<feature type="transmembrane region" description="Helical" evidence="2">
    <location>
        <begin position="45"/>
        <end position="72"/>
    </location>
</feature>
<evidence type="ECO:0000313" key="4">
    <source>
        <dbReference type="EMBL" id="CAF3771081.1"/>
    </source>
</evidence>
<evidence type="ECO:0000256" key="1">
    <source>
        <dbReference type="SAM" id="MobiDB-lite"/>
    </source>
</evidence>
<feature type="transmembrane region" description="Helical" evidence="2">
    <location>
        <begin position="16"/>
        <end position="39"/>
    </location>
</feature>
<gene>
    <name evidence="3" type="ORF">GPM918_LOCUS13684</name>
    <name evidence="4" type="ORF">SRO942_LOCUS13684</name>
</gene>
<keyword evidence="2" id="KW-0812">Transmembrane</keyword>
<keyword evidence="2" id="KW-1133">Transmembrane helix</keyword>
<dbReference type="EMBL" id="CAJOBC010003186">
    <property type="protein sequence ID" value="CAF3771081.1"/>
    <property type="molecule type" value="Genomic_DNA"/>
</dbReference>
<feature type="compositionally biased region" description="Polar residues" evidence="1">
    <location>
        <begin position="116"/>
        <end position="131"/>
    </location>
</feature>
<dbReference type="EMBL" id="CAJNOQ010003186">
    <property type="protein sequence ID" value="CAF0999623.1"/>
    <property type="molecule type" value="Genomic_DNA"/>
</dbReference>
<feature type="compositionally biased region" description="Polar residues" evidence="1">
    <location>
        <begin position="139"/>
        <end position="149"/>
    </location>
</feature>
<dbReference type="Proteomes" id="UP000663829">
    <property type="component" value="Unassembled WGS sequence"/>
</dbReference>
<evidence type="ECO:0000313" key="5">
    <source>
        <dbReference type="Proteomes" id="UP000663829"/>
    </source>
</evidence>
<organism evidence="3 5">
    <name type="scientific">Didymodactylos carnosus</name>
    <dbReference type="NCBI Taxonomy" id="1234261"/>
    <lineage>
        <taxon>Eukaryota</taxon>
        <taxon>Metazoa</taxon>
        <taxon>Spiralia</taxon>
        <taxon>Gnathifera</taxon>
        <taxon>Rotifera</taxon>
        <taxon>Eurotatoria</taxon>
        <taxon>Bdelloidea</taxon>
        <taxon>Philodinida</taxon>
        <taxon>Philodinidae</taxon>
        <taxon>Didymodactylos</taxon>
    </lineage>
</organism>
<protein>
    <submittedName>
        <fullName evidence="3">Uncharacterized protein</fullName>
    </submittedName>
</protein>
<accession>A0A814GQC9</accession>
<feature type="region of interest" description="Disordered" evidence="1">
    <location>
        <begin position="113"/>
        <end position="160"/>
    </location>
</feature>
<proteinExistence type="predicted"/>
<reference evidence="3" key="1">
    <citation type="submission" date="2021-02" db="EMBL/GenBank/DDBJ databases">
        <authorList>
            <person name="Nowell W R."/>
        </authorList>
    </citation>
    <scope>NUCLEOTIDE SEQUENCE</scope>
</reference>
<keyword evidence="5" id="KW-1185">Reference proteome</keyword>
<evidence type="ECO:0000313" key="3">
    <source>
        <dbReference type="EMBL" id="CAF0999623.1"/>
    </source>
</evidence>